<reference evidence="1 2" key="1">
    <citation type="submission" date="2018-09" db="EMBL/GenBank/DDBJ databases">
        <title>Complete genome of Bacillus thuringiensis strain QZL38.</title>
        <authorList>
            <person name="Song F."/>
        </authorList>
    </citation>
    <scope>NUCLEOTIDE SEQUENCE [LARGE SCALE GENOMIC DNA]</scope>
    <source>
        <strain evidence="1 2">QZL38</strain>
    </source>
</reference>
<proteinExistence type="predicted"/>
<dbReference type="EMBL" id="CP032608">
    <property type="protein sequence ID" value="AYF84359.1"/>
    <property type="molecule type" value="Genomic_DNA"/>
</dbReference>
<organism evidence="1 2">
    <name type="scientific">Bacillus thuringiensis</name>
    <dbReference type="NCBI Taxonomy" id="1428"/>
    <lineage>
        <taxon>Bacteria</taxon>
        <taxon>Bacillati</taxon>
        <taxon>Bacillota</taxon>
        <taxon>Bacilli</taxon>
        <taxon>Bacillales</taxon>
        <taxon>Bacillaceae</taxon>
        <taxon>Bacillus</taxon>
        <taxon>Bacillus cereus group</taxon>
    </lineage>
</organism>
<accession>A0A9W3VG69</accession>
<dbReference type="AlphaFoldDB" id="A0A9W3VG69"/>
<gene>
    <name evidence="1" type="ORF">D7J84_25745</name>
</gene>
<evidence type="ECO:0000313" key="2">
    <source>
        <dbReference type="Proteomes" id="UP000269847"/>
    </source>
</evidence>
<sequence length="81" mass="9561">MKGIIVCSVTLREVFEVIREAFTIMSEQAKEFNDLIKEAFRYEEELEYKERNSLPHTVVVNILKSQVLDRKPRCIRARTVC</sequence>
<protein>
    <submittedName>
        <fullName evidence="1">Uncharacterized protein</fullName>
    </submittedName>
</protein>
<name>A0A9W3VG69_BACTU</name>
<evidence type="ECO:0000313" key="1">
    <source>
        <dbReference type="EMBL" id="AYF84359.1"/>
    </source>
</evidence>
<dbReference type="RefSeq" id="WP_000676190.1">
    <property type="nucleotide sequence ID" value="NZ_CP014282.1"/>
</dbReference>
<dbReference type="Proteomes" id="UP000269847">
    <property type="component" value="Chromosome"/>
</dbReference>